<organism evidence="14 15">
    <name type="scientific">Neolewinella litorea</name>
    <dbReference type="NCBI Taxonomy" id="2562452"/>
    <lineage>
        <taxon>Bacteria</taxon>
        <taxon>Pseudomonadati</taxon>
        <taxon>Bacteroidota</taxon>
        <taxon>Saprospiria</taxon>
        <taxon>Saprospirales</taxon>
        <taxon>Lewinellaceae</taxon>
        <taxon>Neolewinella</taxon>
    </lineage>
</organism>
<evidence type="ECO:0000256" key="5">
    <source>
        <dbReference type="ARBA" id="ARBA00022989"/>
    </source>
</evidence>
<dbReference type="PANTHER" id="PTHR47529:SF1">
    <property type="entry name" value="PERIPLASMIC CHAPERONE PPID"/>
    <property type="match status" value="1"/>
</dbReference>
<evidence type="ECO:0000256" key="1">
    <source>
        <dbReference type="ARBA" id="ARBA00004382"/>
    </source>
</evidence>
<dbReference type="Gene3D" id="3.10.50.40">
    <property type="match status" value="1"/>
</dbReference>
<dbReference type="GO" id="GO:0003755">
    <property type="term" value="F:peptidyl-prolyl cis-trans isomerase activity"/>
    <property type="evidence" value="ECO:0007669"/>
    <property type="project" value="UniProtKB-KW"/>
</dbReference>
<evidence type="ECO:0000256" key="4">
    <source>
        <dbReference type="ARBA" id="ARBA00022692"/>
    </source>
</evidence>
<evidence type="ECO:0000256" key="3">
    <source>
        <dbReference type="ARBA" id="ARBA00022519"/>
    </source>
</evidence>
<evidence type="ECO:0000256" key="9">
    <source>
        <dbReference type="ARBA" id="ARBA00040743"/>
    </source>
</evidence>
<dbReference type="InterPro" id="IPR052029">
    <property type="entry name" value="PpiD_chaperone"/>
</dbReference>
<dbReference type="Pfam" id="PF13623">
    <property type="entry name" value="SurA_N_2"/>
    <property type="match status" value="1"/>
</dbReference>
<evidence type="ECO:0000259" key="13">
    <source>
        <dbReference type="PROSITE" id="PS50198"/>
    </source>
</evidence>
<keyword evidence="5 12" id="KW-1133">Transmembrane helix</keyword>
<dbReference type="PROSITE" id="PS50198">
    <property type="entry name" value="PPIC_PPIASE_2"/>
    <property type="match status" value="1"/>
</dbReference>
<keyword evidence="6 12" id="KW-0472">Membrane</keyword>
<comment type="similarity">
    <text evidence="8">Belongs to the PpiD chaperone family.</text>
</comment>
<evidence type="ECO:0000256" key="8">
    <source>
        <dbReference type="ARBA" id="ARBA00038408"/>
    </source>
</evidence>
<dbReference type="SUPFAM" id="SSF54534">
    <property type="entry name" value="FKBP-like"/>
    <property type="match status" value="1"/>
</dbReference>
<dbReference type="GO" id="GO:0005886">
    <property type="term" value="C:plasma membrane"/>
    <property type="evidence" value="ECO:0007669"/>
    <property type="project" value="UniProtKB-SubCell"/>
</dbReference>
<protein>
    <recommendedName>
        <fullName evidence="9">Periplasmic chaperone PpiD</fullName>
    </recommendedName>
    <alternativeName>
        <fullName evidence="10">Periplasmic folding chaperone</fullName>
    </alternativeName>
</protein>
<evidence type="ECO:0000256" key="10">
    <source>
        <dbReference type="ARBA" id="ARBA00042775"/>
    </source>
</evidence>
<evidence type="ECO:0000256" key="11">
    <source>
        <dbReference type="PROSITE-ProRule" id="PRU00278"/>
    </source>
</evidence>
<dbReference type="Proteomes" id="UP000308528">
    <property type="component" value="Unassembled WGS sequence"/>
</dbReference>
<proteinExistence type="inferred from homology"/>
<keyword evidence="11" id="KW-0697">Rotamase</keyword>
<keyword evidence="11" id="KW-0413">Isomerase</keyword>
<evidence type="ECO:0000256" key="2">
    <source>
        <dbReference type="ARBA" id="ARBA00022475"/>
    </source>
</evidence>
<evidence type="ECO:0000256" key="7">
    <source>
        <dbReference type="ARBA" id="ARBA00023186"/>
    </source>
</evidence>
<evidence type="ECO:0000256" key="12">
    <source>
        <dbReference type="SAM" id="Phobius"/>
    </source>
</evidence>
<keyword evidence="3" id="KW-0997">Cell inner membrane</keyword>
<comment type="caution">
    <text evidence="14">The sequence shown here is derived from an EMBL/GenBank/DDBJ whole genome shotgun (WGS) entry which is preliminary data.</text>
</comment>
<evidence type="ECO:0000256" key="6">
    <source>
        <dbReference type="ARBA" id="ARBA00023136"/>
    </source>
</evidence>
<dbReference type="InterPro" id="IPR046357">
    <property type="entry name" value="PPIase_dom_sf"/>
</dbReference>
<dbReference type="RefSeq" id="WP_136457755.1">
    <property type="nucleotide sequence ID" value="NZ_SRSF01000002.1"/>
</dbReference>
<dbReference type="AlphaFoldDB" id="A0A4S4NN96"/>
<reference evidence="14 15" key="1">
    <citation type="submission" date="2019-04" db="EMBL/GenBank/DDBJ databases">
        <title>Lewinella litorea sp. nov., isolated from a marine sand.</title>
        <authorList>
            <person name="Yoon J.-H."/>
        </authorList>
    </citation>
    <scope>NUCLEOTIDE SEQUENCE [LARGE SCALE GENOMIC DNA]</scope>
    <source>
        <strain evidence="14 15">HSMS-39</strain>
    </source>
</reference>
<evidence type="ECO:0000313" key="14">
    <source>
        <dbReference type="EMBL" id="THH40467.1"/>
    </source>
</evidence>
<name>A0A4S4NN96_9BACT</name>
<keyword evidence="15" id="KW-1185">Reference proteome</keyword>
<dbReference type="PANTHER" id="PTHR47529">
    <property type="entry name" value="PEPTIDYL-PROLYL CIS-TRANS ISOMERASE D"/>
    <property type="match status" value="1"/>
</dbReference>
<comment type="subcellular location">
    <subcellularLocation>
        <location evidence="1">Cell inner membrane</location>
        <topology evidence="1">Single-pass type II membrane protein</topology>
        <orientation evidence="1">Periplasmic side</orientation>
    </subcellularLocation>
</comment>
<keyword evidence="2" id="KW-1003">Cell membrane</keyword>
<sequence length="717" mass="78240">MALIGKIRNNPILVLLFIGGGILLFVLSDIMNSGSSGPIGPAEAMMARVGEIEIERNDFERTLSVAGSSADAYQSRDNLWRYYLTESLIRNETELLGLEVSRPELEELTYGPRYSPVIRQSYGDPQTGQVNAQLLNSVRTRIQENSITEAIEAGELPPNFVDIWKYQNRQVSTQRLQEKLSALVSKAMYAPSWLAQDYADEMTGNRRVALLRVPFDELDNDEVEVTDADVQRYIDENQSLFTNLEETRQLAYVSFDVEATPSDSAAVRSLLQEVAEDWRNTSTRDDSLFALTANGSFTGTYLTEDELAPSVADVVMNEMEIGEVYGPFTEGSIMALVKLIDRREMADSVTIRRIVRNATIPAQFTEANRLLDSLQTVLAAEPGKFSALASEFNRDPRSIATDGVLENVTPGQLEPPVNRLAFVSGQTGRFYKVRTQAGVQLVEIVRRSKTTSTRAKVGYATESMIPSKDTEDAARARAEEFLSGKSNLEELKAAAQQEGYTLGTTAPLGIGTYNIPALGSGQDVREMICWAFGADQGDVSGFVYTFTDPNFFYENKYVVVGLDNILPQGVPPVAAVRESVTPAVLNELKGEKLATALQGMDLAAAASQYAVNIDTLNAVNFTQTALGQGIGTEPKVIAAASKLATGTVSAPIVGRNGVYLVQPLSDAPTGASGSLPTARQVINTNSRNRVPQQLLTALRNEIEVEDQRMSTECSGLR</sequence>
<keyword evidence="4 12" id="KW-0812">Transmembrane</keyword>
<dbReference type="Pfam" id="PF13616">
    <property type="entry name" value="Rotamase_3"/>
    <property type="match status" value="1"/>
</dbReference>
<evidence type="ECO:0000313" key="15">
    <source>
        <dbReference type="Proteomes" id="UP000308528"/>
    </source>
</evidence>
<feature type="domain" description="PpiC" evidence="13">
    <location>
        <begin position="346"/>
        <end position="446"/>
    </location>
</feature>
<dbReference type="InterPro" id="IPR000297">
    <property type="entry name" value="PPIase_PpiC"/>
</dbReference>
<keyword evidence="7" id="KW-0143">Chaperone</keyword>
<gene>
    <name evidence="14" type="ORF">E4021_06950</name>
</gene>
<dbReference type="SUPFAM" id="SSF109998">
    <property type="entry name" value="Triger factor/SurA peptide-binding domain-like"/>
    <property type="match status" value="1"/>
</dbReference>
<feature type="transmembrane region" description="Helical" evidence="12">
    <location>
        <begin position="12"/>
        <end position="31"/>
    </location>
</feature>
<dbReference type="EMBL" id="SRSF01000002">
    <property type="protein sequence ID" value="THH40467.1"/>
    <property type="molecule type" value="Genomic_DNA"/>
</dbReference>
<dbReference type="OrthoDB" id="9812372at2"/>
<dbReference type="InterPro" id="IPR027304">
    <property type="entry name" value="Trigger_fact/SurA_dom_sf"/>
</dbReference>
<accession>A0A4S4NN96</accession>